<dbReference type="CDD" id="cd14014">
    <property type="entry name" value="STKc_PknB_like"/>
    <property type="match status" value="1"/>
</dbReference>
<evidence type="ECO:0000259" key="6">
    <source>
        <dbReference type="PROSITE" id="PS50004"/>
    </source>
</evidence>
<dbReference type="GO" id="GO:0005737">
    <property type="term" value="C:cytoplasm"/>
    <property type="evidence" value="ECO:0007669"/>
    <property type="project" value="TreeGrafter"/>
</dbReference>
<keyword evidence="3" id="KW-0418">Kinase</keyword>
<dbReference type="Pfam" id="PF00069">
    <property type="entry name" value="Pkinase"/>
    <property type="match status" value="1"/>
</dbReference>
<evidence type="ECO:0000256" key="5">
    <source>
        <dbReference type="ARBA" id="ARBA00037982"/>
    </source>
</evidence>
<evidence type="ECO:0000256" key="2">
    <source>
        <dbReference type="ARBA" id="ARBA00022741"/>
    </source>
</evidence>
<feature type="domain" description="Protein kinase" evidence="7">
    <location>
        <begin position="185"/>
        <end position="476"/>
    </location>
</feature>
<dbReference type="Proteomes" id="UP001431209">
    <property type="component" value="Unassembled WGS sequence"/>
</dbReference>
<dbReference type="GO" id="GO:0004672">
    <property type="term" value="F:protein kinase activity"/>
    <property type="evidence" value="ECO:0007669"/>
    <property type="project" value="InterPro"/>
</dbReference>
<dbReference type="SUPFAM" id="SSF56112">
    <property type="entry name" value="Protein kinase-like (PK-like)"/>
    <property type="match status" value="1"/>
</dbReference>
<evidence type="ECO:0000256" key="3">
    <source>
        <dbReference type="ARBA" id="ARBA00022777"/>
    </source>
</evidence>
<dbReference type="AlphaFoldDB" id="A0AAW2YQL2"/>
<dbReference type="PANTHER" id="PTHR11042:SF190">
    <property type="entry name" value="MITOSIS INHIBITOR PROTEIN KINASE MIK1"/>
    <property type="match status" value="1"/>
</dbReference>
<dbReference type="PROSITE" id="PS50011">
    <property type="entry name" value="PROTEIN_KINASE_DOM"/>
    <property type="match status" value="1"/>
</dbReference>
<evidence type="ECO:0000259" key="7">
    <source>
        <dbReference type="PROSITE" id="PS50011"/>
    </source>
</evidence>
<proteinExistence type="inferred from homology"/>
<dbReference type="InterPro" id="IPR000008">
    <property type="entry name" value="C2_dom"/>
</dbReference>
<protein>
    <submittedName>
        <fullName evidence="8">Uncharacterized protein</fullName>
    </submittedName>
</protein>
<dbReference type="SMART" id="SM00239">
    <property type="entry name" value="C2"/>
    <property type="match status" value="1"/>
</dbReference>
<name>A0AAW2YQL2_9EUKA</name>
<comment type="caution">
    <text evidence="8">The sequence shown here is derived from an EMBL/GenBank/DDBJ whole genome shotgun (WGS) entry which is preliminary data.</text>
</comment>
<dbReference type="Gene3D" id="1.10.510.10">
    <property type="entry name" value="Transferase(Phosphotransferase) domain 1"/>
    <property type="match status" value="1"/>
</dbReference>
<organism evidence="8 9">
    <name type="scientific">Acrasis kona</name>
    <dbReference type="NCBI Taxonomy" id="1008807"/>
    <lineage>
        <taxon>Eukaryota</taxon>
        <taxon>Discoba</taxon>
        <taxon>Heterolobosea</taxon>
        <taxon>Tetramitia</taxon>
        <taxon>Eutetramitia</taxon>
        <taxon>Acrasidae</taxon>
        <taxon>Acrasis</taxon>
    </lineage>
</organism>
<dbReference type="PANTHER" id="PTHR11042">
    <property type="entry name" value="EUKARYOTIC TRANSLATION INITIATION FACTOR 2-ALPHA KINASE EIF2-ALPHA KINASE -RELATED"/>
    <property type="match status" value="1"/>
</dbReference>
<dbReference type="GO" id="GO:0005524">
    <property type="term" value="F:ATP binding"/>
    <property type="evidence" value="ECO:0007669"/>
    <property type="project" value="UniProtKB-KW"/>
</dbReference>
<evidence type="ECO:0000313" key="9">
    <source>
        <dbReference type="Proteomes" id="UP001431209"/>
    </source>
</evidence>
<dbReference type="GO" id="GO:0005634">
    <property type="term" value="C:nucleus"/>
    <property type="evidence" value="ECO:0007669"/>
    <property type="project" value="TreeGrafter"/>
</dbReference>
<dbReference type="PROSITE" id="PS00108">
    <property type="entry name" value="PROTEIN_KINASE_ST"/>
    <property type="match status" value="1"/>
</dbReference>
<dbReference type="InterPro" id="IPR035892">
    <property type="entry name" value="C2_domain_sf"/>
</dbReference>
<dbReference type="InterPro" id="IPR008271">
    <property type="entry name" value="Ser/Thr_kinase_AS"/>
</dbReference>
<keyword evidence="2" id="KW-0547">Nucleotide-binding</keyword>
<dbReference type="InterPro" id="IPR000719">
    <property type="entry name" value="Prot_kinase_dom"/>
</dbReference>
<dbReference type="InterPro" id="IPR011009">
    <property type="entry name" value="Kinase-like_dom_sf"/>
</dbReference>
<gene>
    <name evidence="8" type="ORF">AKO1_007506</name>
</gene>
<dbReference type="InterPro" id="IPR050339">
    <property type="entry name" value="CC_SR_Kinase"/>
</dbReference>
<keyword evidence="9" id="KW-1185">Reference proteome</keyword>
<evidence type="ECO:0000313" key="8">
    <source>
        <dbReference type="EMBL" id="KAL0479726.1"/>
    </source>
</evidence>
<dbReference type="SUPFAM" id="SSF49562">
    <property type="entry name" value="C2 domain (Calcium/lipid-binding domain, CaLB)"/>
    <property type="match status" value="1"/>
</dbReference>
<dbReference type="Pfam" id="PF00168">
    <property type="entry name" value="C2"/>
    <property type="match status" value="1"/>
</dbReference>
<keyword evidence="1" id="KW-0808">Transferase</keyword>
<keyword evidence="4" id="KW-0067">ATP-binding</keyword>
<feature type="domain" description="C2" evidence="6">
    <location>
        <begin position="22"/>
        <end position="145"/>
    </location>
</feature>
<reference evidence="8 9" key="1">
    <citation type="submission" date="2024-03" db="EMBL/GenBank/DDBJ databases">
        <title>The Acrasis kona genome and developmental transcriptomes reveal deep origins of eukaryotic multicellular pathways.</title>
        <authorList>
            <person name="Sheikh S."/>
            <person name="Fu C.-J."/>
            <person name="Brown M.W."/>
            <person name="Baldauf S.L."/>
        </authorList>
    </citation>
    <scope>NUCLEOTIDE SEQUENCE [LARGE SCALE GENOMIC DNA]</scope>
    <source>
        <strain evidence="8 9">ATCC MYA-3509</strain>
    </source>
</reference>
<dbReference type="SMART" id="SM00220">
    <property type="entry name" value="S_TKc"/>
    <property type="match status" value="1"/>
</dbReference>
<dbReference type="EMBL" id="JAOPGA020000589">
    <property type="protein sequence ID" value="KAL0479726.1"/>
    <property type="molecule type" value="Genomic_DNA"/>
</dbReference>
<dbReference type="PROSITE" id="PS50004">
    <property type="entry name" value="C2"/>
    <property type="match status" value="1"/>
</dbReference>
<evidence type="ECO:0000256" key="4">
    <source>
        <dbReference type="ARBA" id="ARBA00022840"/>
    </source>
</evidence>
<evidence type="ECO:0000256" key="1">
    <source>
        <dbReference type="ARBA" id="ARBA00022679"/>
    </source>
</evidence>
<accession>A0AAW2YQL2</accession>
<sequence>MAGSPLVKKFSFSKSSTSKTVSCQSIQSSMLSRDQLVSILRKEHKCLSLFLKRAEDLVSQDTNGFSDPFCECYVGDRMLRSSTKYKTLNPEWNEQFDFEIHDSDKRLIINCWDRDLLPFKRDFEGSVFLEDIHKLVRGQPTDFALELVGVNSGVIHFTLTAYNFGVTKSEIEPQKPVKNPKRERYVTIEHITSGGQATVYKVLDTVDETEKVMKQIVCQSADHATVALNEAWQVRDLKHNNMVQFDDLYLTEHKKSEEEKNYVVCFIMPFFKRGDLLQLIKAKSQTRTKSNYFPIVKIKKYLHQLAEGLAFLHSHFVTHRDIKPQNILVSDDYNQLKYCDFGLAKREEHKPMTPTTPGGNILHDLWDNGGTVEYMAPERLYKDLCNDDFSNCADVFALGIVIYEIITFRLNEKHAHPRIIEHQEHLEEVKRNIIDAIGQKHGVVLADLVTSMMRFYPSERICASDVVEIVSSINID</sequence>
<dbReference type="Gene3D" id="2.60.40.150">
    <property type="entry name" value="C2 domain"/>
    <property type="match status" value="1"/>
</dbReference>
<dbReference type="PRINTS" id="PR00360">
    <property type="entry name" value="C2DOMAIN"/>
</dbReference>
<comment type="similarity">
    <text evidence="5">Belongs to the protein kinase superfamily. Ser/Thr protein kinase family. GCN2 subfamily.</text>
</comment>